<evidence type="ECO:0000313" key="2">
    <source>
        <dbReference type="Proteomes" id="UP000249739"/>
    </source>
</evidence>
<comment type="caution">
    <text evidence="1">The sequence shown here is derived from an EMBL/GenBank/DDBJ whole genome shotgun (WGS) entry which is preliminary data.</text>
</comment>
<accession>A0A2W5HLS5</accession>
<evidence type="ECO:0000313" key="1">
    <source>
        <dbReference type="EMBL" id="PZP54749.1"/>
    </source>
</evidence>
<protein>
    <submittedName>
        <fullName evidence="1">Uncharacterized protein</fullName>
    </submittedName>
</protein>
<dbReference type="EMBL" id="QFOT01000112">
    <property type="protein sequence ID" value="PZP54749.1"/>
    <property type="molecule type" value="Genomic_DNA"/>
</dbReference>
<sequence>MANLINGGFLIVKAQAKGHDMPLLPVKLRSASECICDQFPHPAVIEWAESSKDEQKDYLEKMGIPLSRAAEATKWSTDNFEKNIGWPNTFYNFETAKAAKELFFKDDEDVSIIGIGLPEEYAASYIEFATASLKRPDSDEDFGKSGTLEMIEKGEFMPESGKLLGYELLSTEDQGMILHSYMCSAWEKDFSLALGIKPNKQGFLSDLESARKCLIELEKHTDDPDVEAGLWLPWAVFEYS</sequence>
<gene>
    <name evidence="1" type="ORF">DI586_08980</name>
</gene>
<reference evidence="1 2" key="1">
    <citation type="submission" date="2017-08" db="EMBL/GenBank/DDBJ databases">
        <title>Infants hospitalized years apart are colonized by the same room-sourced microbial strains.</title>
        <authorList>
            <person name="Brooks B."/>
            <person name="Olm M.R."/>
            <person name="Firek B.A."/>
            <person name="Baker R."/>
            <person name="Thomas B.C."/>
            <person name="Morowitz M.J."/>
            <person name="Banfield J.F."/>
        </authorList>
    </citation>
    <scope>NUCLEOTIDE SEQUENCE [LARGE SCALE GENOMIC DNA]</scope>
    <source>
        <strain evidence="1">S2_006_000_R2_64</strain>
    </source>
</reference>
<name>A0A2W5HLS5_9BACT</name>
<organism evidence="1 2">
    <name type="scientific">Micavibrio aeruginosavorus</name>
    <dbReference type="NCBI Taxonomy" id="349221"/>
    <lineage>
        <taxon>Bacteria</taxon>
        <taxon>Pseudomonadati</taxon>
        <taxon>Bdellovibrionota</taxon>
        <taxon>Bdellovibrionia</taxon>
        <taxon>Bdellovibrionales</taxon>
        <taxon>Pseudobdellovibrionaceae</taxon>
        <taxon>Micavibrio</taxon>
    </lineage>
</organism>
<dbReference type="AlphaFoldDB" id="A0A2W5HLS5"/>
<proteinExistence type="predicted"/>
<dbReference type="Proteomes" id="UP000249739">
    <property type="component" value="Unassembled WGS sequence"/>
</dbReference>